<name>A0A6C0AW79_9ZZZZ</name>
<evidence type="ECO:0000313" key="1">
    <source>
        <dbReference type="EMBL" id="QHS84008.1"/>
    </source>
</evidence>
<proteinExistence type="predicted"/>
<reference evidence="1" key="1">
    <citation type="journal article" date="2020" name="Nature">
        <title>Giant virus diversity and host interactions through global metagenomics.</title>
        <authorList>
            <person name="Schulz F."/>
            <person name="Roux S."/>
            <person name="Paez-Espino D."/>
            <person name="Jungbluth S."/>
            <person name="Walsh D.A."/>
            <person name="Denef V.J."/>
            <person name="McMahon K.D."/>
            <person name="Konstantinidis K.T."/>
            <person name="Eloe-Fadrosh E.A."/>
            <person name="Kyrpides N.C."/>
            <person name="Woyke T."/>
        </authorList>
    </citation>
    <scope>NUCLEOTIDE SEQUENCE</scope>
    <source>
        <strain evidence="1">GVMAG-S-ERX555965-48</strain>
    </source>
</reference>
<dbReference type="AlphaFoldDB" id="A0A6C0AW79"/>
<protein>
    <submittedName>
        <fullName evidence="1">Uncharacterized protein</fullName>
    </submittedName>
</protein>
<dbReference type="EMBL" id="MN738771">
    <property type="protein sequence ID" value="QHS84008.1"/>
    <property type="molecule type" value="Genomic_DNA"/>
</dbReference>
<organism evidence="1">
    <name type="scientific">viral metagenome</name>
    <dbReference type="NCBI Taxonomy" id="1070528"/>
    <lineage>
        <taxon>unclassified sequences</taxon>
        <taxon>metagenomes</taxon>
        <taxon>organismal metagenomes</taxon>
    </lineage>
</organism>
<accession>A0A6C0AW79</accession>
<sequence>MNSEIQKYILNFFIKMPLNRKKEKENIYIYNPISEQFNMKLLCCFPDCKKHKNNLKISNDCILNSLDYYDLIIIFNVDFTIENKIDKFLDLLSDKGELWVLCYPVSEIEKCIKSNLFDFKKIPGIKNKNDEIMKETLEVVEMLLMPTKSDPPISPKSRVLLEKQIDRFENIIDKINNNFNYTKSSSNIGNKIKFYIVKKRKNFTSS</sequence>